<dbReference type="InterPro" id="IPR013325">
    <property type="entry name" value="RNA_pol_sigma_r2"/>
</dbReference>
<dbReference type="Gene3D" id="1.10.1740.10">
    <property type="match status" value="1"/>
</dbReference>
<evidence type="ECO:0000256" key="4">
    <source>
        <dbReference type="ARBA" id="ARBA00023125"/>
    </source>
</evidence>
<reference evidence="9 10" key="1">
    <citation type="journal article" date="2019" name="Int. J. Syst. Evol. Microbiol.">
        <title>The Global Catalogue of Microorganisms (GCM) 10K type strain sequencing project: providing services to taxonomists for standard genome sequencing and annotation.</title>
        <authorList>
            <consortium name="The Broad Institute Genomics Platform"/>
            <consortium name="The Broad Institute Genome Sequencing Center for Infectious Disease"/>
            <person name="Wu L."/>
            <person name="Ma J."/>
        </authorList>
    </citation>
    <scope>NUCLEOTIDE SEQUENCE [LARGE SCALE GENOMIC DNA]</scope>
    <source>
        <strain evidence="9 10">JCM 14718</strain>
    </source>
</reference>
<proteinExistence type="inferred from homology"/>
<keyword evidence="10" id="KW-1185">Reference proteome</keyword>
<evidence type="ECO:0000256" key="1">
    <source>
        <dbReference type="ARBA" id="ARBA00010641"/>
    </source>
</evidence>
<comment type="similarity">
    <text evidence="1">Belongs to the sigma-70 factor family. ECF subfamily.</text>
</comment>
<dbReference type="PANTHER" id="PTHR47756">
    <property type="entry name" value="BLL6612 PROTEIN-RELATED"/>
    <property type="match status" value="1"/>
</dbReference>
<evidence type="ECO:0000259" key="6">
    <source>
        <dbReference type="Pfam" id="PF04542"/>
    </source>
</evidence>
<evidence type="ECO:0000313" key="9">
    <source>
        <dbReference type="EMBL" id="GAA1714491.1"/>
    </source>
</evidence>
<feature type="domain" description="RNA polymerase sigma-70 region 2" evidence="6">
    <location>
        <begin position="21"/>
        <end position="79"/>
    </location>
</feature>
<dbReference type="InterPro" id="IPR013249">
    <property type="entry name" value="RNA_pol_sigma70_r4_t2"/>
</dbReference>
<keyword evidence="4" id="KW-0238">DNA-binding</keyword>
<keyword evidence="5" id="KW-0804">Transcription</keyword>
<feature type="domain" description="DUF6596" evidence="8">
    <location>
        <begin position="183"/>
        <end position="283"/>
    </location>
</feature>
<dbReference type="PANTHER" id="PTHR47756:SF2">
    <property type="entry name" value="BLL6612 PROTEIN"/>
    <property type="match status" value="1"/>
</dbReference>
<keyword evidence="2" id="KW-0805">Transcription regulation</keyword>
<feature type="domain" description="RNA polymerase sigma factor 70 region 4 type 2" evidence="7">
    <location>
        <begin position="114"/>
        <end position="165"/>
    </location>
</feature>
<evidence type="ECO:0000256" key="2">
    <source>
        <dbReference type="ARBA" id="ARBA00023015"/>
    </source>
</evidence>
<evidence type="ECO:0000259" key="8">
    <source>
        <dbReference type="Pfam" id="PF20239"/>
    </source>
</evidence>
<evidence type="ECO:0000256" key="3">
    <source>
        <dbReference type="ARBA" id="ARBA00023082"/>
    </source>
</evidence>
<dbReference type="Pfam" id="PF04542">
    <property type="entry name" value="Sigma70_r2"/>
    <property type="match status" value="1"/>
</dbReference>
<dbReference type="RefSeq" id="WP_344314775.1">
    <property type="nucleotide sequence ID" value="NZ_BAAANY010000038.1"/>
</dbReference>
<name>A0ABN2IYQ3_9ACTN</name>
<dbReference type="SUPFAM" id="SSF88946">
    <property type="entry name" value="Sigma2 domain of RNA polymerase sigma factors"/>
    <property type="match status" value="1"/>
</dbReference>
<accession>A0ABN2IYQ3</accession>
<evidence type="ECO:0000256" key="5">
    <source>
        <dbReference type="ARBA" id="ARBA00023163"/>
    </source>
</evidence>
<dbReference type="InterPro" id="IPR013324">
    <property type="entry name" value="RNA_pol_sigma_r3/r4-like"/>
</dbReference>
<dbReference type="Pfam" id="PF20239">
    <property type="entry name" value="DUF6596"/>
    <property type="match status" value="1"/>
</dbReference>
<dbReference type="Proteomes" id="UP001500618">
    <property type="component" value="Unassembled WGS sequence"/>
</dbReference>
<dbReference type="Pfam" id="PF08281">
    <property type="entry name" value="Sigma70_r4_2"/>
    <property type="match status" value="1"/>
</dbReference>
<sequence length="417" mass="45840">MAHPDVREAVAQAHRREWATVLAATVRLVRDFDLAEECTQDAYARALRDWPANGVPSRPGAWLTTVARNRAKDLLRRESVFRSALPLLVTDEVVAGPEEATDPPVVDDDWLRLIFTCCHPALSREAQVALTLRLVCGLSTAEVAHAFLVQESAMAARITRAKKKISGARIPYRVPSQQDLPERVGAVLDVVHLVFTTGHAAPVGEQLVRPDLVDGAIRLARTLHRLLPDSGEVTALLALMLLTDARRDTRRSADGQMVLLAEQDRSRWDRGLIEEGVALLVEALRRTGPTRYSVQAAIAAVHAEAPSWEDTDWGEVVGLYDVLREVWPSPVVELNRAVAIGFRDGPASGLAALSPLLDEPALGTYAYLSAARADFLRRLQRWAEAATAYDEALAMTDNEMERAFLTGRLAEVSKHLD</sequence>
<evidence type="ECO:0000313" key="10">
    <source>
        <dbReference type="Proteomes" id="UP001500618"/>
    </source>
</evidence>
<dbReference type="SUPFAM" id="SSF88659">
    <property type="entry name" value="Sigma3 and sigma4 domains of RNA polymerase sigma factors"/>
    <property type="match status" value="1"/>
</dbReference>
<dbReference type="InterPro" id="IPR007627">
    <property type="entry name" value="RNA_pol_sigma70_r2"/>
</dbReference>
<gene>
    <name evidence="9" type="ORF">GCM10009765_74360</name>
</gene>
<organism evidence="9 10">
    <name type="scientific">Fodinicola feengrottensis</name>
    <dbReference type="NCBI Taxonomy" id="435914"/>
    <lineage>
        <taxon>Bacteria</taxon>
        <taxon>Bacillati</taxon>
        <taxon>Actinomycetota</taxon>
        <taxon>Actinomycetes</taxon>
        <taxon>Mycobacteriales</taxon>
        <taxon>Fodinicola</taxon>
    </lineage>
</organism>
<evidence type="ECO:0000259" key="7">
    <source>
        <dbReference type="Pfam" id="PF08281"/>
    </source>
</evidence>
<comment type="caution">
    <text evidence="9">The sequence shown here is derived from an EMBL/GenBank/DDBJ whole genome shotgun (WGS) entry which is preliminary data.</text>
</comment>
<protein>
    <submittedName>
        <fullName evidence="9">Sigma-70 family RNA polymerase sigma factor</fullName>
    </submittedName>
</protein>
<dbReference type="InterPro" id="IPR046531">
    <property type="entry name" value="DUF6596"/>
</dbReference>
<keyword evidence="3" id="KW-0731">Sigma factor</keyword>
<dbReference type="EMBL" id="BAAANY010000038">
    <property type="protein sequence ID" value="GAA1714491.1"/>
    <property type="molecule type" value="Genomic_DNA"/>
</dbReference>